<sequence>MKKIILSIAFIFSLLGVFIALFGYYTGGLDSIKTKVKTTSHKYTKTLDTIDSVNISGDCSLVITSGHVTKPKLTYIKIKGRQTGYYDTNYTFKNHQLNITRQLKGENIHISGSLLDLIREQMGFNCVITLTLPQNSLLKSITATNDSELNLKNLNLNSTTINAQSSFNMTNITLKNSKITVSDNTVDMKQSTLIRTNINIKDGDFEGNGLTFKQKNRIIADSIDISLNDYHLTITHNAEDTQDITKRLINSEDNSLNVTSKEDDITIR</sequence>
<accession>A0ABT2F8M6</accession>
<reference evidence="1 2" key="1">
    <citation type="journal article" date="2023" name="Int. J. Syst. Evol. Microbiol.">
        <title>Streptococcus sciuri sp. nov., Staphylococcus marylandisciuri sp. nov. and Staphylococcus americanisciuri sp. nov., isolated from faeces of eastern grey squirrel (Sciurus carolinensis).</title>
        <authorList>
            <person name="Volokhov D.V."/>
            <person name="Zagorodnyaya T.A."/>
            <person name="Furtak V.A."/>
            <person name="Nattanmai G."/>
            <person name="Randall L."/>
            <person name="Jose S."/>
            <person name="Gao Y."/>
            <person name="Eisenberg T."/>
            <person name="Delmonte P."/>
            <person name="Blom J."/>
            <person name="Mitchell K.K."/>
        </authorList>
    </citation>
    <scope>NUCLEOTIDE SEQUENCE [LARGE SCALE GENOMIC DNA]</scope>
    <source>
        <strain evidence="1 2">SQ9-PEA</strain>
    </source>
</reference>
<evidence type="ECO:0000313" key="1">
    <source>
        <dbReference type="EMBL" id="MCS4488190.1"/>
    </source>
</evidence>
<comment type="caution">
    <text evidence="1">The sequence shown here is derived from an EMBL/GenBank/DDBJ whole genome shotgun (WGS) entry which is preliminary data.</text>
</comment>
<name>A0ABT2F8M6_9STRE</name>
<proteinExistence type="predicted"/>
<evidence type="ECO:0000313" key="2">
    <source>
        <dbReference type="Proteomes" id="UP001206548"/>
    </source>
</evidence>
<dbReference type="Proteomes" id="UP001206548">
    <property type="component" value="Unassembled WGS sequence"/>
</dbReference>
<protein>
    <submittedName>
        <fullName evidence="1">DUF4097 family beta strand repeat-containing protein</fullName>
    </submittedName>
</protein>
<keyword evidence="2" id="KW-1185">Reference proteome</keyword>
<organism evidence="1 2">
    <name type="scientific">Streptococcus sciuri</name>
    <dbReference type="NCBI Taxonomy" id="2973939"/>
    <lineage>
        <taxon>Bacteria</taxon>
        <taxon>Bacillati</taxon>
        <taxon>Bacillota</taxon>
        <taxon>Bacilli</taxon>
        <taxon>Lactobacillales</taxon>
        <taxon>Streptococcaceae</taxon>
        <taxon>Streptococcus</taxon>
    </lineage>
</organism>
<dbReference type="RefSeq" id="WP_259138067.1">
    <property type="nucleotide sequence ID" value="NZ_JANUXX010000004.1"/>
</dbReference>
<gene>
    <name evidence="1" type="ORF">NXS10_04360</name>
</gene>
<dbReference type="EMBL" id="JANUXX010000004">
    <property type="protein sequence ID" value="MCS4488190.1"/>
    <property type="molecule type" value="Genomic_DNA"/>
</dbReference>